<dbReference type="CDD" id="cd06261">
    <property type="entry name" value="TM_PBP2"/>
    <property type="match status" value="1"/>
</dbReference>
<keyword evidence="7 8" id="KW-0472">Membrane</keyword>
<comment type="similarity">
    <text evidence="8">Belongs to the binding-protein-dependent transport system permease family.</text>
</comment>
<dbReference type="InterPro" id="IPR000515">
    <property type="entry name" value="MetI-like"/>
</dbReference>
<evidence type="ECO:0000256" key="7">
    <source>
        <dbReference type="ARBA" id="ARBA00023136"/>
    </source>
</evidence>
<dbReference type="Pfam" id="PF00528">
    <property type="entry name" value="BPD_transp_1"/>
    <property type="match status" value="1"/>
</dbReference>
<evidence type="ECO:0000256" key="5">
    <source>
        <dbReference type="ARBA" id="ARBA00022692"/>
    </source>
</evidence>
<dbReference type="Proteomes" id="UP001597541">
    <property type="component" value="Unassembled WGS sequence"/>
</dbReference>
<evidence type="ECO:0000313" key="11">
    <source>
        <dbReference type="Proteomes" id="UP001597541"/>
    </source>
</evidence>
<dbReference type="PANTHER" id="PTHR43357:SF4">
    <property type="entry name" value="INNER MEMBRANE ABC TRANSPORTER PERMEASE PROTEIN YDCV"/>
    <property type="match status" value="1"/>
</dbReference>
<sequence length="219" mass="24838">MAATLISALIAVVIAMWLRRYANQGGWLYFLLQFNLPVPHVVGAIAMLTLFGQSGLLSRLAYWAGMIRQPSEFPVLVTDSYGMGIVLEYVWKEVPFIAISVLSILKSWTVPYEKQLQLLGAGMWHRWRFVTLPFMLPALTASSIIVFAYSFGSFEVPFVLGSVSRPTLPIWSYQSYLNPDLTHRSEAMAINMVITLISMFLIIFYMKWGEGYAAKRHKI</sequence>
<dbReference type="Gene3D" id="1.10.3720.10">
    <property type="entry name" value="MetI-like"/>
    <property type="match status" value="1"/>
</dbReference>
<protein>
    <submittedName>
        <fullName evidence="10">ABC transporter permease subunit</fullName>
    </submittedName>
</protein>
<feature type="transmembrane region" description="Helical" evidence="8">
    <location>
        <begin position="187"/>
        <end position="206"/>
    </location>
</feature>
<feature type="transmembrane region" description="Helical" evidence="8">
    <location>
        <begin position="38"/>
        <end position="62"/>
    </location>
</feature>
<comment type="subcellular location">
    <subcellularLocation>
        <location evidence="1">Cell inner membrane</location>
        <topology evidence="1">Multi-pass membrane protein</topology>
    </subcellularLocation>
    <subcellularLocation>
        <location evidence="8">Cell membrane</location>
        <topology evidence="8">Multi-pass membrane protein</topology>
    </subcellularLocation>
</comment>
<keyword evidence="3" id="KW-1003">Cell membrane</keyword>
<accession>A0ABW5PB20</accession>
<evidence type="ECO:0000256" key="3">
    <source>
        <dbReference type="ARBA" id="ARBA00022475"/>
    </source>
</evidence>
<gene>
    <name evidence="10" type="ORF">ACFSUF_07615</name>
</gene>
<keyword evidence="2 8" id="KW-0813">Transport</keyword>
<keyword evidence="11" id="KW-1185">Reference proteome</keyword>
<dbReference type="InterPro" id="IPR035906">
    <property type="entry name" value="MetI-like_sf"/>
</dbReference>
<evidence type="ECO:0000256" key="2">
    <source>
        <dbReference type="ARBA" id="ARBA00022448"/>
    </source>
</evidence>
<evidence type="ECO:0000256" key="6">
    <source>
        <dbReference type="ARBA" id="ARBA00022989"/>
    </source>
</evidence>
<dbReference type="SUPFAM" id="SSF161098">
    <property type="entry name" value="MetI-like"/>
    <property type="match status" value="1"/>
</dbReference>
<feature type="transmembrane region" description="Helical" evidence="8">
    <location>
        <begin position="129"/>
        <end position="151"/>
    </location>
</feature>
<evidence type="ECO:0000259" key="9">
    <source>
        <dbReference type="PROSITE" id="PS50928"/>
    </source>
</evidence>
<dbReference type="EMBL" id="JBHUME010000005">
    <property type="protein sequence ID" value="MFD2612299.1"/>
    <property type="molecule type" value="Genomic_DNA"/>
</dbReference>
<dbReference type="PROSITE" id="PS50928">
    <property type="entry name" value="ABC_TM1"/>
    <property type="match status" value="1"/>
</dbReference>
<evidence type="ECO:0000256" key="1">
    <source>
        <dbReference type="ARBA" id="ARBA00004429"/>
    </source>
</evidence>
<evidence type="ECO:0000256" key="8">
    <source>
        <dbReference type="RuleBase" id="RU363032"/>
    </source>
</evidence>
<evidence type="ECO:0000256" key="4">
    <source>
        <dbReference type="ARBA" id="ARBA00022519"/>
    </source>
</evidence>
<evidence type="ECO:0000313" key="10">
    <source>
        <dbReference type="EMBL" id="MFD2612299.1"/>
    </source>
</evidence>
<keyword evidence="4" id="KW-0997">Cell inner membrane</keyword>
<proteinExistence type="inferred from homology"/>
<reference evidence="11" key="1">
    <citation type="journal article" date="2019" name="Int. J. Syst. Evol. Microbiol.">
        <title>The Global Catalogue of Microorganisms (GCM) 10K type strain sequencing project: providing services to taxonomists for standard genome sequencing and annotation.</title>
        <authorList>
            <consortium name="The Broad Institute Genomics Platform"/>
            <consortium name="The Broad Institute Genome Sequencing Center for Infectious Disease"/>
            <person name="Wu L."/>
            <person name="Ma J."/>
        </authorList>
    </citation>
    <scope>NUCLEOTIDE SEQUENCE [LARGE SCALE GENOMIC DNA]</scope>
    <source>
        <strain evidence="11">KCTC 3950</strain>
    </source>
</reference>
<feature type="domain" description="ABC transmembrane type-1" evidence="9">
    <location>
        <begin position="1"/>
        <end position="205"/>
    </location>
</feature>
<organism evidence="10 11">
    <name type="scientific">Paenibacillus gansuensis</name>
    <dbReference type="NCBI Taxonomy" id="306542"/>
    <lineage>
        <taxon>Bacteria</taxon>
        <taxon>Bacillati</taxon>
        <taxon>Bacillota</taxon>
        <taxon>Bacilli</taxon>
        <taxon>Bacillales</taxon>
        <taxon>Paenibacillaceae</taxon>
        <taxon>Paenibacillus</taxon>
    </lineage>
</organism>
<name>A0ABW5PB20_9BACL</name>
<keyword evidence="5 8" id="KW-0812">Transmembrane</keyword>
<comment type="caution">
    <text evidence="10">The sequence shown here is derived from an EMBL/GenBank/DDBJ whole genome shotgun (WGS) entry which is preliminary data.</text>
</comment>
<dbReference type="PANTHER" id="PTHR43357">
    <property type="entry name" value="INNER MEMBRANE ABC TRANSPORTER PERMEASE PROTEIN YDCV"/>
    <property type="match status" value="1"/>
</dbReference>
<keyword evidence="6 8" id="KW-1133">Transmembrane helix</keyword>
<dbReference type="RefSeq" id="WP_377601678.1">
    <property type="nucleotide sequence ID" value="NZ_JBHUME010000005.1"/>
</dbReference>